<organism evidence="1 2">
    <name type="scientific">Actinophytocola xanthii</name>
    <dbReference type="NCBI Taxonomy" id="1912961"/>
    <lineage>
        <taxon>Bacteria</taxon>
        <taxon>Bacillati</taxon>
        <taxon>Actinomycetota</taxon>
        <taxon>Actinomycetes</taxon>
        <taxon>Pseudonocardiales</taxon>
        <taxon>Pseudonocardiaceae</taxon>
    </lineage>
</organism>
<proteinExistence type="predicted"/>
<dbReference type="Proteomes" id="UP000185596">
    <property type="component" value="Unassembled WGS sequence"/>
</dbReference>
<dbReference type="OrthoDB" id="3699287at2"/>
<dbReference type="RefSeq" id="WP_075130054.1">
    <property type="nucleotide sequence ID" value="NZ_MSIE01000098.1"/>
</dbReference>
<dbReference type="STRING" id="1912961.BU204_34730"/>
<protein>
    <submittedName>
        <fullName evidence="1">Uncharacterized protein</fullName>
    </submittedName>
</protein>
<evidence type="ECO:0000313" key="2">
    <source>
        <dbReference type="Proteomes" id="UP000185596"/>
    </source>
</evidence>
<dbReference type="AlphaFoldDB" id="A0A1Q8C1J7"/>
<comment type="caution">
    <text evidence="1">The sequence shown here is derived from an EMBL/GenBank/DDBJ whole genome shotgun (WGS) entry which is preliminary data.</text>
</comment>
<keyword evidence="2" id="KW-1185">Reference proteome</keyword>
<evidence type="ECO:0000313" key="1">
    <source>
        <dbReference type="EMBL" id="OLF08234.1"/>
    </source>
</evidence>
<reference evidence="1 2" key="1">
    <citation type="submission" date="2016-12" db="EMBL/GenBank/DDBJ databases">
        <title>The draft genome sequence of Actinophytocola sp. 11-183.</title>
        <authorList>
            <person name="Wang W."/>
            <person name="Yuan L."/>
        </authorList>
    </citation>
    <scope>NUCLEOTIDE SEQUENCE [LARGE SCALE GENOMIC DNA]</scope>
    <source>
        <strain evidence="1 2">11-183</strain>
    </source>
</reference>
<name>A0A1Q8C1J7_9PSEU</name>
<dbReference type="EMBL" id="MSIE01000098">
    <property type="protein sequence ID" value="OLF08234.1"/>
    <property type="molecule type" value="Genomic_DNA"/>
</dbReference>
<gene>
    <name evidence="1" type="ORF">BU204_34730</name>
</gene>
<sequence>MTGDARELVRGWLGEDAHELDALSDADVVELHGALVAARRHQGRALAAATDEALRQMPAVLRGTVRRIVEH</sequence>
<accession>A0A1Q8C1J7</accession>